<evidence type="ECO:0000256" key="8">
    <source>
        <dbReference type="ARBA" id="ARBA00023098"/>
    </source>
</evidence>
<dbReference type="FunFam" id="3.40.50.720:FF:000009">
    <property type="entry name" value="Fatty oxidation complex, alpha subunit"/>
    <property type="match status" value="1"/>
</dbReference>
<evidence type="ECO:0000256" key="4">
    <source>
        <dbReference type="ARBA" id="ARBA00011245"/>
    </source>
</evidence>
<evidence type="ECO:0000256" key="1">
    <source>
        <dbReference type="ARBA" id="ARBA00004275"/>
    </source>
</evidence>
<evidence type="ECO:0000256" key="11">
    <source>
        <dbReference type="ARBA" id="ARBA00023239"/>
    </source>
</evidence>
<dbReference type="InterPro" id="IPR006176">
    <property type="entry name" value="3-OHacyl-CoA_DH_NAD-bd"/>
</dbReference>
<evidence type="ECO:0000256" key="12">
    <source>
        <dbReference type="ARBA" id="ARBA00023268"/>
    </source>
</evidence>
<comment type="subunit">
    <text evidence="4">Monomer.</text>
</comment>
<dbReference type="GO" id="GO:0003857">
    <property type="term" value="F:(3S)-3-hydroxyacyl-CoA dehydrogenase (NAD+) activity"/>
    <property type="evidence" value="ECO:0007669"/>
    <property type="project" value="TreeGrafter"/>
</dbReference>
<dbReference type="InterPro" id="IPR008927">
    <property type="entry name" value="6-PGluconate_DH-like_C_sf"/>
</dbReference>
<dbReference type="CDD" id="cd06558">
    <property type="entry name" value="crotonase-like"/>
    <property type="match status" value="1"/>
</dbReference>
<feature type="domain" description="3-hydroxyacyl-CoA dehydrogenase C-terminal" evidence="13">
    <location>
        <begin position="494"/>
        <end position="578"/>
    </location>
</feature>
<protein>
    <submittedName>
        <fullName evidence="15">Uncharacterized protein</fullName>
    </submittedName>
</protein>
<dbReference type="UniPathway" id="UPA00659"/>
<accession>A0A381PNB3</accession>
<dbReference type="GO" id="GO:0004300">
    <property type="term" value="F:enoyl-CoA hydratase activity"/>
    <property type="evidence" value="ECO:0007669"/>
    <property type="project" value="UniProtKB-ARBA"/>
</dbReference>
<feature type="domain" description="3-hydroxyacyl-CoA dehydrogenase NAD binding" evidence="14">
    <location>
        <begin position="314"/>
        <end position="489"/>
    </location>
</feature>
<comment type="pathway">
    <text evidence="2">Lipid metabolism; fatty acid beta-oxidation.</text>
</comment>
<gene>
    <name evidence="15" type="ORF">METZ01_LOCUS21356</name>
</gene>
<evidence type="ECO:0000313" key="15">
    <source>
        <dbReference type="EMBL" id="SUZ68502.1"/>
    </source>
</evidence>
<keyword evidence="8" id="KW-0443">Lipid metabolism</keyword>
<evidence type="ECO:0000256" key="2">
    <source>
        <dbReference type="ARBA" id="ARBA00005005"/>
    </source>
</evidence>
<dbReference type="GO" id="GO:0016853">
    <property type="term" value="F:isomerase activity"/>
    <property type="evidence" value="ECO:0007669"/>
    <property type="project" value="UniProtKB-KW"/>
</dbReference>
<dbReference type="InterPro" id="IPR001753">
    <property type="entry name" value="Enoyl-CoA_hydra/iso"/>
</dbReference>
<dbReference type="PANTHER" id="PTHR23309:SF49">
    <property type="entry name" value="PEROXISOMAL BIFUNCTIONAL ENZYME"/>
    <property type="match status" value="1"/>
</dbReference>
<dbReference type="Gene3D" id="1.10.1040.50">
    <property type="match status" value="1"/>
</dbReference>
<keyword evidence="12" id="KW-0511">Multifunctional enzyme</keyword>
<dbReference type="FunFam" id="1.10.1040.50:FF:000006">
    <property type="entry name" value="Peroxisomal bifunctional enzyme"/>
    <property type="match status" value="1"/>
</dbReference>
<dbReference type="GO" id="GO:0070403">
    <property type="term" value="F:NAD+ binding"/>
    <property type="evidence" value="ECO:0007669"/>
    <property type="project" value="InterPro"/>
</dbReference>
<reference evidence="15" key="1">
    <citation type="submission" date="2018-05" db="EMBL/GenBank/DDBJ databases">
        <authorList>
            <person name="Lanie J.A."/>
            <person name="Ng W.-L."/>
            <person name="Kazmierczak K.M."/>
            <person name="Andrzejewski T.M."/>
            <person name="Davidsen T.M."/>
            <person name="Wayne K.J."/>
            <person name="Tettelin H."/>
            <person name="Glass J.I."/>
            <person name="Rusch D."/>
            <person name="Podicherti R."/>
            <person name="Tsui H.-C.T."/>
            <person name="Winkler M.E."/>
        </authorList>
    </citation>
    <scope>NUCLEOTIDE SEQUENCE</scope>
</reference>
<dbReference type="PANTHER" id="PTHR23309">
    <property type="entry name" value="3-HYDROXYACYL-COA DEHYROGENASE"/>
    <property type="match status" value="1"/>
</dbReference>
<dbReference type="Pfam" id="PF02737">
    <property type="entry name" value="3HCDH_N"/>
    <property type="match status" value="1"/>
</dbReference>
<dbReference type="GO" id="GO:0005777">
    <property type="term" value="C:peroxisome"/>
    <property type="evidence" value="ECO:0007669"/>
    <property type="project" value="UniProtKB-SubCell"/>
</dbReference>
<evidence type="ECO:0000256" key="5">
    <source>
        <dbReference type="ARBA" id="ARBA00022832"/>
    </source>
</evidence>
<dbReference type="InterPro" id="IPR006108">
    <property type="entry name" value="3HC_DH_C"/>
</dbReference>
<dbReference type="InterPro" id="IPR036291">
    <property type="entry name" value="NAD(P)-bd_dom_sf"/>
</dbReference>
<evidence type="ECO:0000259" key="14">
    <source>
        <dbReference type="Pfam" id="PF02737"/>
    </source>
</evidence>
<dbReference type="EMBL" id="UINC01001039">
    <property type="protein sequence ID" value="SUZ68502.1"/>
    <property type="molecule type" value="Genomic_DNA"/>
</dbReference>
<comment type="similarity">
    <text evidence="3">In the N-terminal section; belongs to the enoyl-CoA hydratase/isomerase family.</text>
</comment>
<dbReference type="PROSITE" id="PS00166">
    <property type="entry name" value="ENOYL_COA_HYDRATASE"/>
    <property type="match status" value="1"/>
</dbReference>
<dbReference type="InterPro" id="IPR029045">
    <property type="entry name" value="ClpP/crotonase-like_dom_sf"/>
</dbReference>
<evidence type="ECO:0000256" key="9">
    <source>
        <dbReference type="ARBA" id="ARBA00023140"/>
    </source>
</evidence>
<evidence type="ECO:0000256" key="3">
    <source>
        <dbReference type="ARBA" id="ARBA00008750"/>
    </source>
</evidence>
<dbReference type="GO" id="GO:0006635">
    <property type="term" value="P:fatty acid beta-oxidation"/>
    <property type="evidence" value="ECO:0007669"/>
    <property type="project" value="UniProtKB-UniPathway"/>
</dbReference>
<proteinExistence type="inferred from homology"/>
<dbReference type="AlphaFoldDB" id="A0A381PNB3"/>
<evidence type="ECO:0000256" key="10">
    <source>
        <dbReference type="ARBA" id="ARBA00023235"/>
    </source>
</evidence>
<keyword evidence="9" id="KW-0576">Peroxisome</keyword>
<dbReference type="SUPFAM" id="SSF52096">
    <property type="entry name" value="ClpP/crotonase"/>
    <property type="match status" value="1"/>
</dbReference>
<dbReference type="SUPFAM" id="SSF51735">
    <property type="entry name" value="NAD(P)-binding Rossmann-fold domains"/>
    <property type="match status" value="1"/>
</dbReference>
<evidence type="ECO:0000259" key="13">
    <source>
        <dbReference type="Pfam" id="PF00725"/>
    </source>
</evidence>
<dbReference type="InterPro" id="IPR018376">
    <property type="entry name" value="Enoyl-CoA_hyd/isom_CS"/>
</dbReference>
<evidence type="ECO:0000256" key="6">
    <source>
        <dbReference type="ARBA" id="ARBA00023002"/>
    </source>
</evidence>
<feature type="domain" description="3-hydroxyacyl-CoA dehydrogenase C-terminal" evidence="13">
    <location>
        <begin position="614"/>
        <end position="698"/>
    </location>
</feature>
<dbReference type="Pfam" id="PF00725">
    <property type="entry name" value="3HCDH"/>
    <property type="match status" value="2"/>
</dbReference>
<dbReference type="SUPFAM" id="SSF48179">
    <property type="entry name" value="6-phosphogluconate dehydrogenase C-terminal domain-like"/>
    <property type="match status" value="2"/>
</dbReference>
<keyword evidence="10" id="KW-0413">Isomerase</keyword>
<organism evidence="15">
    <name type="scientific">marine metagenome</name>
    <dbReference type="NCBI Taxonomy" id="408172"/>
    <lineage>
        <taxon>unclassified sequences</taxon>
        <taxon>metagenomes</taxon>
        <taxon>ecological metagenomes</taxon>
    </lineage>
</organism>
<sequence>MYFNGTLGRCVTYFVLMTQLTQSVRLDFDDDVALIRIDNPPVNALSYHVRQGLLDGVTQAEQSDATSIVVICEGRTFIAGADITEFSGPPQQPSLQAAQDAMENCSKPVIAAVHGTALGGGLEVALCAHYRVGVASSKYGLPEVKLGLLPGAGGTQRLPRITGALRALEMMTSGDPINADEALNCGLIDEIVEDLQEGAVTFARRAVAEQLPLLRIRDRSDKLADIPASLFADFRAGIARRTRGFLAPEYNIRCVEAAVGLDFDAGLEREQELFRDLMKGTQSKAQQYYFFAERAALKIPGLAKDTPTAEVTNCGVLGAGTMGGGIAMNFANSGIAVTIVEKDEEALERGLAVVRSNYERTAARGGISSDDVENRMGLISGSTDMGDFAECDLIIEAVFENMELKKSIFGQLDQICKPGAVLASNTSALDINEIASATGRPEAVIGMHFFSPANVMKMLEVVRGDSTSDTAIATAMGIGRTIGKTPVLCGVCHGFVGNRMLFMRGIEAEKMILEGAPPSRVDQVLFDFGLPMGPFAMSDLAGLDIGWDEATSSGATVRELLCESGRRGQKNGRGYYTYNPETRAATPDPEVEEIILAFAERQGVTRRDISDQEILERSLYPMVNEGAKILAEGIAIRGSDVDVVWINGYGWPMYTGGPMFWADAIGLDQVAERIRHYSSTLGGDHWEISPLLETLASQNGSLSTYAN</sequence>
<name>A0A381PNB3_9ZZZZ</name>
<dbReference type="Pfam" id="PF00378">
    <property type="entry name" value="ECH_1"/>
    <property type="match status" value="1"/>
</dbReference>
<dbReference type="Gene3D" id="3.90.226.10">
    <property type="entry name" value="2-enoyl-CoA Hydratase, Chain A, domain 1"/>
    <property type="match status" value="1"/>
</dbReference>
<evidence type="ECO:0000256" key="7">
    <source>
        <dbReference type="ARBA" id="ARBA00023027"/>
    </source>
</evidence>
<comment type="subcellular location">
    <subcellularLocation>
        <location evidence="1">Peroxisome</location>
    </subcellularLocation>
</comment>
<keyword evidence="5" id="KW-0276">Fatty acid metabolism</keyword>
<keyword evidence="6" id="KW-0560">Oxidoreductase</keyword>
<dbReference type="Gene3D" id="3.40.50.720">
    <property type="entry name" value="NAD(P)-binding Rossmann-like Domain"/>
    <property type="match status" value="1"/>
</dbReference>
<keyword evidence="11" id="KW-0456">Lyase</keyword>
<keyword evidence="7" id="KW-0520">NAD</keyword>